<evidence type="ECO:0000259" key="8">
    <source>
        <dbReference type="Pfam" id="PF08340"/>
    </source>
</evidence>
<name>A0ABY8C391_9FIRM</name>
<comment type="cofactor">
    <cofactor evidence="1">
        <name>a divalent metal cation</name>
        <dbReference type="ChEBI" id="CHEBI:60240"/>
    </cofactor>
</comment>
<gene>
    <name evidence="9" type="ORF">PYS61_03460</name>
</gene>
<evidence type="ECO:0000259" key="7">
    <source>
        <dbReference type="Pfam" id="PF03755"/>
    </source>
</evidence>
<keyword evidence="3" id="KW-0255">Endonuclease</keyword>
<dbReference type="Pfam" id="PF03755">
    <property type="entry name" value="YicC-like_N"/>
    <property type="match status" value="1"/>
</dbReference>
<sequence>MLKSMTACAVVADSNEMLRIEVEMRSVNSRYLDLRLNLPALPLIPENEIRSLIADKIKRGKIEVKFTIRRKMLPADKTTTDPALMQQKLSNLTVEQCIRLFFNQMVQVEEVTELTAEQEADFTELWHRSLQKCINDFVQAREREGEKLARDILARLDALSDYLPEIKEINRTTPANDLQALKERLQLLLKDTTVENYNERLYCEIALLADKHDATEEITRLESHLTELRRLCFQNTPVGKEMDFLLQEVNREVNTLGSKANNIRLTQLVVLYKTELEKIREQVQNIE</sequence>
<dbReference type="Pfam" id="PF08340">
    <property type="entry name" value="YicC-like_C"/>
    <property type="match status" value="1"/>
</dbReference>
<feature type="coiled-coil region" evidence="6">
    <location>
        <begin position="175"/>
        <end position="231"/>
    </location>
</feature>
<evidence type="ECO:0000256" key="6">
    <source>
        <dbReference type="SAM" id="Coils"/>
    </source>
</evidence>
<evidence type="ECO:0000313" key="9">
    <source>
        <dbReference type="EMBL" id="WEG35017.1"/>
    </source>
</evidence>
<proteinExistence type="inferred from homology"/>
<accession>A0ABY8C391</accession>
<evidence type="ECO:0000256" key="5">
    <source>
        <dbReference type="ARBA" id="ARBA00035648"/>
    </source>
</evidence>
<dbReference type="InterPro" id="IPR005229">
    <property type="entry name" value="YicC/YloC-like"/>
</dbReference>
<keyword evidence="6" id="KW-0175">Coiled coil</keyword>
<dbReference type="Proteomes" id="UP001220478">
    <property type="component" value="Chromosome"/>
</dbReference>
<evidence type="ECO:0000256" key="2">
    <source>
        <dbReference type="ARBA" id="ARBA00022722"/>
    </source>
</evidence>
<keyword evidence="10" id="KW-1185">Reference proteome</keyword>
<organism evidence="9 10">
    <name type="scientific">Amygdalobacter indicium</name>
    <dbReference type="NCBI Taxonomy" id="3029272"/>
    <lineage>
        <taxon>Bacteria</taxon>
        <taxon>Bacillati</taxon>
        <taxon>Bacillota</taxon>
        <taxon>Clostridia</taxon>
        <taxon>Eubacteriales</taxon>
        <taxon>Oscillospiraceae</taxon>
        <taxon>Amygdalobacter</taxon>
    </lineage>
</organism>
<evidence type="ECO:0000256" key="3">
    <source>
        <dbReference type="ARBA" id="ARBA00022759"/>
    </source>
</evidence>
<dbReference type="PANTHER" id="PTHR30636:SF3">
    <property type="entry name" value="UPF0701 PROTEIN YICC"/>
    <property type="match status" value="1"/>
</dbReference>
<feature type="domain" description="Endoribonuclease YicC-like N-terminal" evidence="7">
    <location>
        <begin position="2"/>
        <end position="149"/>
    </location>
</feature>
<dbReference type="InterPro" id="IPR013527">
    <property type="entry name" value="YicC-like_N"/>
</dbReference>
<evidence type="ECO:0000256" key="4">
    <source>
        <dbReference type="ARBA" id="ARBA00022801"/>
    </source>
</evidence>
<reference evidence="9 10" key="1">
    <citation type="submission" date="2023-02" db="EMBL/GenBank/DDBJ databases">
        <title>Novel Oscillospiraceae bacterial genomes.</title>
        <authorList>
            <person name="Srinivasan S."/>
            <person name="Austin M.N."/>
            <person name="Fiedler T.L."/>
            <person name="Strenk S.M."/>
            <person name="Agnew K.J."/>
            <person name="Nagana Gowda G.A."/>
            <person name="Raftery D."/>
            <person name="Beamer M.A."/>
            <person name="Achilles S.L."/>
            <person name="Wiesenfeld H.C."/>
            <person name="Fredricks D.N."/>
            <person name="Hillier S.L."/>
        </authorList>
    </citation>
    <scope>NUCLEOTIDE SEQUENCE [LARGE SCALE GENOMIC DNA]</scope>
    <source>
        <strain evidence="9 10">CHIC02 1186E3-8</strain>
    </source>
</reference>
<feature type="domain" description="Endoribonuclease YicC-like C-terminal" evidence="8">
    <location>
        <begin position="170"/>
        <end position="287"/>
    </location>
</feature>
<dbReference type="NCBIfam" id="TIGR00255">
    <property type="entry name" value="YicC/YloC family endoribonuclease"/>
    <property type="match status" value="1"/>
</dbReference>
<keyword evidence="2" id="KW-0540">Nuclease</keyword>
<evidence type="ECO:0000256" key="1">
    <source>
        <dbReference type="ARBA" id="ARBA00001968"/>
    </source>
</evidence>
<comment type="similarity">
    <text evidence="5">Belongs to the YicC/YloC family.</text>
</comment>
<evidence type="ECO:0000313" key="10">
    <source>
        <dbReference type="Proteomes" id="UP001220478"/>
    </source>
</evidence>
<keyword evidence="4" id="KW-0378">Hydrolase</keyword>
<protein>
    <submittedName>
        <fullName evidence="9">YicC family protein</fullName>
    </submittedName>
</protein>
<dbReference type="RefSeq" id="WP_315570271.1">
    <property type="nucleotide sequence ID" value="NZ_CP118866.1"/>
</dbReference>
<dbReference type="PANTHER" id="PTHR30636">
    <property type="entry name" value="UPF0701 PROTEIN YICC"/>
    <property type="match status" value="1"/>
</dbReference>
<dbReference type="InterPro" id="IPR013551">
    <property type="entry name" value="YicC-like_C"/>
</dbReference>
<dbReference type="EMBL" id="CP118868">
    <property type="protein sequence ID" value="WEG35017.1"/>
    <property type="molecule type" value="Genomic_DNA"/>
</dbReference>